<evidence type="ECO:0000256" key="3">
    <source>
        <dbReference type="ARBA" id="ARBA00017473"/>
    </source>
</evidence>
<feature type="domain" description="GHMP kinase C-terminal" evidence="12">
    <location>
        <begin position="202"/>
        <end position="259"/>
    </location>
</feature>
<dbReference type="AlphaFoldDB" id="A0A1A6C0D5"/>
<evidence type="ECO:0000256" key="6">
    <source>
        <dbReference type="ARBA" id="ARBA00022777"/>
    </source>
</evidence>
<comment type="similarity">
    <text evidence="1 10">Belongs to the GHMP kinase family. IspE subfamily.</text>
</comment>
<dbReference type="Gene3D" id="3.30.70.890">
    <property type="entry name" value="GHMP kinase, C-terminal domain"/>
    <property type="match status" value="1"/>
</dbReference>
<dbReference type="PANTHER" id="PTHR43527:SF2">
    <property type="entry name" value="4-DIPHOSPHOCYTIDYL-2-C-METHYL-D-ERYTHRITOL KINASE, CHLOROPLASTIC"/>
    <property type="match status" value="1"/>
</dbReference>
<keyword evidence="6 10" id="KW-0418">Kinase</keyword>
<evidence type="ECO:0000259" key="11">
    <source>
        <dbReference type="Pfam" id="PF00288"/>
    </source>
</evidence>
<comment type="caution">
    <text evidence="13">The sequence shown here is derived from an EMBL/GenBank/DDBJ whole genome shotgun (WGS) entry which is preliminary data.</text>
</comment>
<dbReference type="GO" id="GO:0050515">
    <property type="term" value="F:4-(cytidine 5'-diphospho)-2-C-methyl-D-erythritol kinase activity"/>
    <property type="evidence" value="ECO:0007669"/>
    <property type="project" value="UniProtKB-UniRule"/>
</dbReference>
<dbReference type="InterPro" id="IPR006204">
    <property type="entry name" value="GHMP_kinase_N_dom"/>
</dbReference>
<dbReference type="PANTHER" id="PTHR43527">
    <property type="entry name" value="4-DIPHOSPHOCYTIDYL-2-C-METHYL-D-ERYTHRITOL KINASE, CHLOROPLASTIC"/>
    <property type="match status" value="1"/>
</dbReference>
<dbReference type="GO" id="GO:0016114">
    <property type="term" value="P:terpenoid biosynthetic process"/>
    <property type="evidence" value="ECO:0007669"/>
    <property type="project" value="UniProtKB-UniRule"/>
</dbReference>
<dbReference type="Gene3D" id="3.30.230.10">
    <property type="match status" value="1"/>
</dbReference>
<evidence type="ECO:0000256" key="5">
    <source>
        <dbReference type="ARBA" id="ARBA00022741"/>
    </source>
</evidence>
<dbReference type="GO" id="GO:0005524">
    <property type="term" value="F:ATP binding"/>
    <property type="evidence" value="ECO:0007669"/>
    <property type="project" value="UniProtKB-UniRule"/>
</dbReference>
<dbReference type="UniPathway" id="UPA00056">
    <property type="reaction ID" value="UER00094"/>
</dbReference>
<evidence type="ECO:0000256" key="9">
    <source>
        <dbReference type="ARBA" id="ARBA00032554"/>
    </source>
</evidence>
<dbReference type="InterPro" id="IPR014721">
    <property type="entry name" value="Ribsml_uS5_D2-typ_fold_subgr"/>
</dbReference>
<dbReference type="PIRSF" id="PIRSF010376">
    <property type="entry name" value="IspE"/>
    <property type="match status" value="1"/>
</dbReference>
<feature type="active site" evidence="10">
    <location>
        <position position="10"/>
    </location>
</feature>
<dbReference type="Pfam" id="PF08544">
    <property type="entry name" value="GHMP_kinases_C"/>
    <property type="match status" value="1"/>
</dbReference>
<gene>
    <name evidence="10" type="primary">ispE</name>
    <name evidence="13" type="ORF">Thpro_022272</name>
</gene>
<organism evidence="13 14">
    <name type="scientific">Acidihalobacter prosperus</name>
    <dbReference type="NCBI Taxonomy" id="160660"/>
    <lineage>
        <taxon>Bacteria</taxon>
        <taxon>Pseudomonadati</taxon>
        <taxon>Pseudomonadota</taxon>
        <taxon>Gammaproteobacteria</taxon>
        <taxon>Chromatiales</taxon>
        <taxon>Ectothiorhodospiraceae</taxon>
        <taxon>Acidihalobacter</taxon>
    </lineage>
</organism>
<evidence type="ECO:0000256" key="10">
    <source>
        <dbReference type="HAMAP-Rule" id="MF_00061"/>
    </source>
</evidence>
<dbReference type="EMBL" id="JQSG02000006">
    <property type="protein sequence ID" value="OBS08022.1"/>
    <property type="molecule type" value="Genomic_DNA"/>
</dbReference>
<protein>
    <recommendedName>
        <fullName evidence="3 10">4-diphosphocytidyl-2-C-methyl-D-erythritol kinase</fullName>
        <shortName evidence="10">CMK</shortName>
        <ecNumber evidence="2 10">2.7.1.148</ecNumber>
    </recommendedName>
    <alternativeName>
        <fullName evidence="9 10">4-(cytidine-5'-diphospho)-2-C-methyl-D-erythritol kinase</fullName>
    </alternativeName>
</protein>
<evidence type="ECO:0000313" key="13">
    <source>
        <dbReference type="EMBL" id="OBS08022.1"/>
    </source>
</evidence>
<evidence type="ECO:0000256" key="4">
    <source>
        <dbReference type="ARBA" id="ARBA00022679"/>
    </source>
</evidence>
<evidence type="ECO:0000256" key="8">
    <source>
        <dbReference type="ARBA" id="ARBA00023229"/>
    </source>
</evidence>
<evidence type="ECO:0000256" key="2">
    <source>
        <dbReference type="ARBA" id="ARBA00012052"/>
    </source>
</evidence>
<name>A0A1A6C0D5_9GAMM</name>
<dbReference type="NCBIfam" id="TIGR00154">
    <property type="entry name" value="ispE"/>
    <property type="match status" value="1"/>
</dbReference>
<keyword evidence="14" id="KW-1185">Reference proteome</keyword>
<dbReference type="Pfam" id="PF00288">
    <property type="entry name" value="GHMP_kinases_N"/>
    <property type="match status" value="1"/>
</dbReference>
<dbReference type="STRING" id="160660.BJI67_13915"/>
<feature type="domain" description="GHMP kinase N-terminal" evidence="11">
    <location>
        <begin position="66"/>
        <end position="142"/>
    </location>
</feature>
<sequence>MSESWPAPAKLNLFLHIIGRRADGYHLLQTVFQFLDYGDSLAFESRPGGQVSRAEGPRDLPEADDLCVRAARLLLQETGLREGVRLRLRKRLPMGGGLGGGSSDAATVLVALNALWRAGLTTDDLAQLGLRLGADVPVFVHGFAAWAEGVGERLTPLPDLPVPWYAVVRPTVAIATAELFADPKLTRDCVPLTIRDFLSGAGGNVFEPVARARYPAVAQVLDALSAYAPARLTGTGACVFAAFADEASARDALRALPGEWSGFVARGCNTSPLQDRLRRMSVDEGAA</sequence>
<accession>A0A1A6C0D5</accession>
<feature type="active site" evidence="10">
    <location>
        <position position="135"/>
    </location>
</feature>
<dbReference type="InterPro" id="IPR020568">
    <property type="entry name" value="Ribosomal_Su5_D2-typ_SF"/>
</dbReference>
<comment type="catalytic activity">
    <reaction evidence="10">
        <text>4-CDP-2-C-methyl-D-erythritol + ATP = 4-CDP-2-C-methyl-D-erythritol 2-phosphate + ADP + H(+)</text>
        <dbReference type="Rhea" id="RHEA:18437"/>
        <dbReference type="ChEBI" id="CHEBI:15378"/>
        <dbReference type="ChEBI" id="CHEBI:30616"/>
        <dbReference type="ChEBI" id="CHEBI:57823"/>
        <dbReference type="ChEBI" id="CHEBI:57919"/>
        <dbReference type="ChEBI" id="CHEBI:456216"/>
        <dbReference type="EC" id="2.7.1.148"/>
    </reaction>
</comment>
<feature type="binding site" evidence="10">
    <location>
        <begin position="93"/>
        <end position="103"/>
    </location>
    <ligand>
        <name>ATP</name>
        <dbReference type="ChEBI" id="CHEBI:30616"/>
    </ligand>
</feature>
<reference evidence="13 14" key="1">
    <citation type="journal article" date="2014" name="Genome Announc.">
        <title>Draft Genome Sequence of the Iron-Oxidizing, Acidophilic, and Halotolerant 'Thiobacillus prosperus' Type Strain DSM 5130.</title>
        <authorList>
            <person name="Ossandon F.J."/>
            <person name="Cardenas J.P."/>
            <person name="Corbett M."/>
            <person name="Quatrini R."/>
            <person name="Holmes D.S."/>
            <person name="Watkin E."/>
        </authorList>
    </citation>
    <scope>NUCLEOTIDE SEQUENCE [LARGE SCALE GENOMIC DNA]</scope>
    <source>
        <strain evidence="13 14">DSM 5130</strain>
    </source>
</reference>
<dbReference type="Proteomes" id="UP000029273">
    <property type="component" value="Unassembled WGS sequence"/>
</dbReference>
<keyword evidence="8 10" id="KW-0414">Isoprene biosynthesis</keyword>
<evidence type="ECO:0000259" key="12">
    <source>
        <dbReference type="Pfam" id="PF08544"/>
    </source>
</evidence>
<proteinExistence type="inferred from homology"/>
<dbReference type="EC" id="2.7.1.148" evidence="2 10"/>
<evidence type="ECO:0000313" key="14">
    <source>
        <dbReference type="Proteomes" id="UP000029273"/>
    </source>
</evidence>
<dbReference type="SUPFAM" id="SSF55060">
    <property type="entry name" value="GHMP Kinase, C-terminal domain"/>
    <property type="match status" value="1"/>
</dbReference>
<keyword evidence="7 10" id="KW-0067">ATP-binding</keyword>
<comment type="pathway">
    <text evidence="10">Isoprenoid biosynthesis; isopentenyl diphosphate biosynthesis via DXP pathway; isopentenyl diphosphate from 1-deoxy-D-xylulose 5-phosphate: step 3/6.</text>
</comment>
<dbReference type="InterPro" id="IPR013750">
    <property type="entry name" value="GHMP_kinase_C_dom"/>
</dbReference>
<evidence type="ECO:0000256" key="1">
    <source>
        <dbReference type="ARBA" id="ARBA00009684"/>
    </source>
</evidence>
<keyword evidence="4 10" id="KW-0808">Transferase</keyword>
<dbReference type="InterPro" id="IPR004424">
    <property type="entry name" value="IspE"/>
</dbReference>
<comment type="function">
    <text evidence="10">Catalyzes the phosphorylation of the position 2 hydroxy group of 4-diphosphocytidyl-2C-methyl-D-erythritol.</text>
</comment>
<dbReference type="HAMAP" id="MF_00061">
    <property type="entry name" value="IspE"/>
    <property type="match status" value="1"/>
</dbReference>
<dbReference type="SUPFAM" id="SSF54211">
    <property type="entry name" value="Ribosomal protein S5 domain 2-like"/>
    <property type="match status" value="1"/>
</dbReference>
<dbReference type="InterPro" id="IPR036554">
    <property type="entry name" value="GHMP_kinase_C_sf"/>
</dbReference>
<evidence type="ECO:0000256" key="7">
    <source>
        <dbReference type="ARBA" id="ARBA00022840"/>
    </source>
</evidence>
<keyword evidence="5 10" id="KW-0547">Nucleotide-binding</keyword>
<dbReference type="GO" id="GO:0019288">
    <property type="term" value="P:isopentenyl diphosphate biosynthetic process, methylerythritol 4-phosphate pathway"/>
    <property type="evidence" value="ECO:0007669"/>
    <property type="project" value="UniProtKB-UniRule"/>
</dbReference>